<keyword evidence="2" id="KW-1185">Reference proteome</keyword>
<name>A0ABT2WLU6_9BACI</name>
<evidence type="ECO:0000313" key="1">
    <source>
        <dbReference type="EMBL" id="MCU9594962.1"/>
    </source>
</evidence>
<protein>
    <submittedName>
        <fullName evidence="1">Spore germination protein</fullName>
    </submittedName>
</protein>
<dbReference type="InterPro" id="IPR019618">
    <property type="entry name" value="Spore_germination_GerPA"/>
</dbReference>
<accession>A0ABT2WLU6</accession>
<dbReference type="RefSeq" id="WP_173657910.1">
    <property type="nucleotide sequence ID" value="NZ_JAOUSE010000034.1"/>
</dbReference>
<reference evidence="1 2" key="1">
    <citation type="submission" date="2022-10" db="EMBL/GenBank/DDBJ databases">
        <title>Description of Fervidibacillus gen. nov. in the family Fervidibacillaceae fam. nov. with two species, Fervidibacillus albus sp. nov., and Fervidibacillus halotolerans sp. nov., isolated from tidal flat sediments.</title>
        <authorList>
            <person name="Kwon K.K."/>
            <person name="Yang S.-H."/>
        </authorList>
    </citation>
    <scope>NUCLEOTIDE SEQUENCE [LARGE SCALE GENOMIC DNA]</scope>
    <source>
        <strain evidence="1 2">DSM 23332</strain>
    </source>
</reference>
<sequence length="73" mass="7866">MPAIVGIVNVNAISSSAVFNIGDVFRIAPISTSKTFSGAGSFNTGETLYVYNHKSNTNTYDKDFIDQPNSFNV</sequence>
<dbReference type="PANTHER" id="PTHR37808">
    <property type="entry name" value="SPORE GERMINATION PROTEIN-LIKE PROTEIN YDZR-RELATED"/>
    <property type="match status" value="1"/>
</dbReference>
<gene>
    <name evidence="1" type="ORF">OEV82_10980</name>
</gene>
<evidence type="ECO:0000313" key="2">
    <source>
        <dbReference type="Proteomes" id="UP001208656"/>
    </source>
</evidence>
<dbReference type="Pfam" id="PF10676">
    <property type="entry name" value="gerPA"/>
    <property type="match status" value="1"/>
</dbReference>
<dbReference type="PANTHER" id="PTHR37808:SF3">
    <property type="entry name" value="SPORE GERMINATION PROTEIN GERPA-RELATED"/>
    <property type="match status" value="1"/>
</dbReference>
<dbReference type="Proteomes" id="UP001208656">
    <property type="component" value="Unassembled WGS sequence"/>
</dbReference>
<proteinExistence type="predicted"/>
<organism evidence="1 2">
    <name type="scientific">Pallidibacillus thermolactis</name>
    <dbReference type="NCBI Taxonomy" id="251051"/>
    <lineage>
        <taxon>Bacteria</taxon>
        <taxon>Bacillati</taxon>
        <taxon>Bacillota</taxon>
        <taxon>Bacilli</taxon>
        <taxon>Bacillales</taxon>
        <taxon>Bacillaceae</taxon>
        <taxon>Pallidibacillus</taxon>
    </lineage>
</organism>
<comment type="caution">
    <text evidence="1">The sequence shown here is derived from an EMBL/GenBank/DDBJ whole genome shotgun (WGS) entry which is preliminary data.</text>
</comment>
<dbReference type="EMBL" id="JAOUSE010000034">
    <property type="protein sequence ID" value="MCU9594962.1"/>
    <property type="molecule type" value="Genomic_DNA"/>
</dbReference>